<dbReference type="GO" id="GO:0043652">
    <property type="term" value="P:engulfment of apoptotic cell"/>
    <property type="evidence" value="ECO:0007669"/>
    <property type="project" value="TreeGrafter"/>
</dbReference>
<keyword evidence="5 7" id="KW-1133">Transmembrane helix</keyword>
<feature type="transmembrane region" description="Helical" evidence="7">
    <location>
        <begin position="438"/>
        <end position="459"/>
    </location>
</feature>
<dbReference type="PANTHER" id="PTHR16024">
    <property type="entry name" value="XK-RELATED PROTEIN"/>
    <property type="match status" value="1"/>
</dbReference>
<evidence type="ECO:0000256" key="6">
    <source>
        <dbReference type="ARBA" id="ARBA00023136"/>
    </source>
</evidence>
<dbReference type="GO" id="GO:0070782">
    <property type="term" value="P:phosphatidylserine exposure on apoptotic cell surface"/>
    <property type="evidence" value="ECO:0007669"/>
    <property type="project" value="TreeGrafter"/>
</dbReference>
<proteinExistence type="inferred from homology"/>
<evidence type="ECO:0000256" key="1">
    <source>
        <dbReference type="ARBA" id="ARBA00004651"/>
    </source>
</evidence>
<keyword evidence="3" id="KW-1003">Cell membrane</keyword>
<evidence type="ECO:0000256" key="2">
    <source>
        <dbReference type="ARBA" id="ARBA00008789"/>
    </source>
</evidence>
<evidence type="ECO:0000313" key="8">
    <source>
        <dbReference type="RefSeq" id="XP_028149532.1"/>
    </source>
</evidence>
<dbReference type="InParanoid" id="A0A6P7GU47"/>
<gene>
    <name evidence="8" type="primary">LOC114342927</name>
</gene>
<feature type="transmembrane region" description="Helical" evidence="7">
    <location>
        <begin position="410"/>
        <end position="426"/>
    </location>
</feature>
<comment type="subcellular location">
    <subcellularLocation>
        <location evidence="1">Cell membrane</location>
        <topology evidence="1">Multi-pass membrane protein</topology>
    </subcellularLocation>
    <subcellularLocation>
        <location evidence="7">Membrane</location>
        <topology evidence="7">Multi-pass membrane protein</topology>
    </subcellularLocation>
</comment>
<organism evidence="8">
    <name type="scientific">Diabrotica virgifera virgifera</name>
    <name type="common">western corn rootworm</name>
    <dbReference type="NCBI Taxonomy" id="50390"/>
    <lineage>
        <taxon>Eukaryota</taxon>
        <taxon>Metazoa</taxon>
        <taxon>Ecdysozoa</taxon>
        <taxon>Arthropoda</taxon>
        <taxon>Hexapoda</taxon>
        <taxon>Insecta</taxon>
        <taxon>Pterygota</taxon>
        <taxon>Neoptera</taxon>
        <taxon>Endopterygota</taxon>
        <taxon>Coleoptera</taxon>
        <taxon>Polyphaga</taxon>
        <taxon>Cucujiformia</taxon>
        <taxon>Chrysomeloidea</taxon>
        <taxon>Chrysomelidae</taxon>
        <taxon>Galerucinae</taxon>
        <taxon>Diabroticina</taxon>
        <taxon>Diabroticites</taxon>
        <taxon>Diabrotica</taxon>
    </lineage>
</organism>
<protein>
    <recommendedName>
        <fullName evidence="7">XK-related protein</fullName>
    </recommendedName>
</protein>
<evidence type="ECO:0000256" key="5">
    <source>
        <dbReference type="ARBA" id="ARBA00022989"/>
    </source>
</evidence>
<evidence type="ECO:0000256" key="3">
    <source>
        <dbReference type="ARBA" id="ARBA00022475"/>
    </source>
</evidence>
<feature type="transmembrane region" description="Helical" evidence="7">
    <location>
        <begin position="465"/>
        <end position="485"/>
    </location>
</feature>
<feature type="transmembrane region" description="Helical" evidence="7">
    <location>
        <begin position="28"/>
        <end position="52"/>
    </location>
</feature>
<dbReference type="RefSeq" id="XP_028149532.1">
    <property type="nucleotide sequence ID" value="XM_028293731.1"/>
</dbReference>
<evidence type="ECO:0000256" key="7">
    <source>
        <dbReference type="RuleBase" id="RU910716"/>
    </source>
</evidence>
<dbReference type="Pfam" id="PF09815">
    <property type="entry name" value="XK-related"/>
    <property type="match status" value="2"/>
</dbReference>
<reference evidence="8" key="1">
    <citation type="submission" date="2025-08" db="UniProtKB">
        <authorList>
            <consortium name="RefSeq"/>
        </authorList>
    </citation>
    <scope>IDENTIFICATION</scope>
</reference>
<dbReference type="InterPro" id="IPR050895">
    <property type="entry name" value="XK-related_scramblase"/>
</dbReference>
<dbReference type="FunCoup" id="A0A6P7GU47">
    <property type="interactions" value="50"/>
</dbReference>
<dbReference type="AlphaFoldDB" id="A0A6P7GU47"/>
<feature type="transmembrane region" description="Helical" evidence="7">
    <location>
        <begin position="64"/>
        <end position="87"/>
    </location>
</feature>
<dbReference type="GO" id="GO:1902742">
    <property type="term" value="P:apoptotic process involved in development"/>
    <property type="evidence" value="ECO:0007669"/>
    <property type="project" value="TreeGrafter"/>
</dbReference>
<evidence type="ECO:0000256" key="4">
    <source>
        <dbReference type="ARBA" id="ARBA00022692"/>
    </source>
</evidence>
<accession>A0A6P7GU47</accession>
<comment type="similarity">
    <text evidence="2 7">Belongs to the XK family.</text>
</comment>
<keyword evidence="6 7" id="KW-0472">Membrane</keyword>
<keyword evidence="4 7" id="KW-0812">Transmembrane</keyword>
<dbReference type="GO" id="GO:0005886">
    <property type="term" value="C:plasma membrane"/>
    <property type="evidence" value="ECO:0007669"/>
    <property type="project" value="UniProtKB-SubCell"/>
</dbReference>
<name>A0A6P7GU47_DIAVI</name>
<feature type="transmembrane region" description="Helical" evidence="7">
    <location>
        <begin position="497"/>
        <end position="522"/>
    </location>
</feature>
<dbReference type="PANTHER" id="PTHR16024:SF27">
    <property type="entry name" value="XK-RELATED PROTEIN"/>
    <property type="match status" value="1"/>
</dbReference>
<sequence length="536" mass="61805">MMTGGSDGKKQSLLGYELTSCEDAIVNYLVPSVSACVLYILLIAVDVGVIFSHFKNDDPIWASLTLFILYVPALISFVLVVSNWALWPEFESCGRENMIWFWTKVGEHVFFPVWSIWRFAERIFWSIEAVRAKDEKSFKEAVSIITSPRSIELYVFLQSYTHALPQALLQLYILTRNNTEINRPTETVQTLCLVLNLLKLSVTTAYYQRFKSQKLTGKQYPWYKQYKDLSSAPASPNEVVLRNPMVAVSRNIIERSSALDRFVDEYNVEPPRYSELSRRRRSSDLYLEPTSSGLSNRQTLLETDFDEDIQTKVKVLDEGVDEVDSYASPTYPTLRKTSLADGTKHPLYRGTEISDYSEPDFNISRIINVKGLEDDDLAGKLVATVWWFAFLLARILTVTVFAYFYLKETIYILTIHVILIITILVYDVKSDDVKRAKAVFFLFIGLIFIFCIIEFKIKFKKATKIFYGFFALIFFENMGMCLAWYVGQVESLENDFWFRYVFYIIIACSVLSFSTMVFYFALNKPPSVVVATTMKP</sequence>
<feature type="transmembrane region" description="Helical" evidence="7">
    <location>
        <begin position="385"/>
        <end position="404"/>
    </location>
</feature>
<dbReference type="InterPro" id="IPR018629">
    <property type="entry name" value="XK-rel"/>
</dbReference>